<dbReference type="Pfam" id="PF02837">
    <property type="entry name" value="Glyco_hydro_2_N"/>
    <property type="match status" value="1"/>
</dbReference>
<comment type="catalytic activity">
    <reaction evidence="1 7">
        <text>Hydrolysis of terminal non-reducing beta-D-galactose residues in beta-D-galactosides.</text>
        <dbReference type="EC" id="3.2.1.23"/>
    </reaction>
</comment>
<dbReference type="GO" id="GO:0009341">
    <property type="term" value="C:beta-galactosidase complex"/>
    <property type="evidence" value="ECO:0007669"/>
    <property type="project" value="InterPro"/>
</dbReference>
<feature type="compositionally biased region" description="Polar residues" evidence="8">
    <location>
        <begin position="418"/>
        <end position="434"/>
    </location>
</feature>
<accession>W4NB63</accession>
<dbReference type="RefSeq" id="WP_034874967.1">
    <property type="nucleotide sequence ID" value="NZ_AZMV01000002.1"/>
</dbReference>
<dbReference type="PANTHER" id="PTHR46323">
    <property type="entry name" value="BETA-GALACTOSIDASE"/>
    <property type="match status" value="1"/>
</dbReference>
<dbReference type="STRING" id="1435051.BMOU_0463"/>
<dbReference type="InterPro" id="IPR014718">
    <property type="entry name" value="GH-type_carb-bd"/>
</dbReference>
<feature type="region of interest" description="Disordered" evidence="8">
    <location>
        <begin position="418"/>
        <end position="437"/>
    </location>
</feature>
<evidence type="ECO:0000256" key="5">
    <source>
        <dbReference type="ARBA" id="ARBA00023295"/>
    </source>
</evidence>
<dbReference type="InterPro" id="IPR013783">
    <property type="entry name" value="Ig-like_fold"/>
</dbReference>
<keyword evidence="4 7" id="KW-0378">Hydrolase</keyword>
<evidence type="ECO:0000256" key="1">
    <source>
        <dbReference type="ARBA" id="ARBA00001412"/>
    </source>
</evidence>
<dbReference type="Pfam" id="PF00703">
    <property type="entry name" value="Glyco_hydro_2"/>
    <property type="match status" value="1"/>
</dbReference>
<dbReference type="Pfam" id="PF02929">
    <property type="entry name" value="Bgal_small_N"/>
    <property type="match status" value="1"/>
</dbReference>
<dbReference type="Proteomes" id="UP000019155">
    <property type="component" value="Unassembled WGS sequence"/>
</dbReference>
<dbReference type="GO" id="GO:0030246">
    <property type="term" value="F:carbohydrate binding"/>
    <property type="evidence" value="ECO:0007669"/>
    <property type="project" value="InterPro"/>
</dbReference>
<dbReference type="SUPFAM" id="SSF51445">
    <property type="entry name" value="(Trans)glycosidases"/>
    <property type="match status" value="1"/>
</dbReference>
<dbReference type="SUPFAM" id="SSF49785">
    <property type="entry name" value="Galactose-binding domain-like"/>
    <property type="match status" value="1"/>
</dbReference>
<dbReference type="PRINTS" id="PR00132">
    <property type="entry name" value="GLHYDRLASE2"/>
</dbReference>
<dbReference type="InterPro" id="IPR011013">
    <property type="entry name" value="Gal_mutarotase_sf_dom"/>
</dbReference>
<evidence type="ECO:0000313" key="11">
    <source>
        <dbReference type="Proteomes" id="UP000019155"/>
    </source>
</evidence>
<dbReference type="SUPFAM" id="SSF49303">
    <property type="entry name" value="beta-Galactosidase/glucuronidase domain"/>
    <property type="match status" value="2"/>
</dbReference>
<dbReference type="InterPro" id="IPR050347">
    <property type="entry name" value="Bact_Beta-galactosidase"/>
</dbReference>
<comment type="caution">
    <text evidence="10">The sequence shown here is derived from an EMBL/GenBank/DDBJ whole genome shotgun (WGS) entry which is preliminary data.</text>
</comment>
<dbReference type="SMART" id="SM01038">
    <property type="entry name" value="Bgal_small_N"/>
    <property type="match status" value="1"/>
</dbReference>
<dbReference type="InterPro" id="IPR006103">
    <property type="entry name" value="Glyco_hydro_2_cat"/>
</dbReference>
<organism evidence="10 11">
    <name type="scientific">Bifidobacterium moukalabense DSM 27321</name>
    <dbReference type="NCBI Taxonomy" id="1435051"/>
    <lineage>
        <taxon>Bacteria</taxon>
        <taxon>Bacillati</taxon>
        <taxon>Actinomycetota</taxon>
        <taxon>Actinomycetes</taxon>
        <taxon>Bifidobacteriales</taxon>
        <taxon>Bifidobacteriaceae</taxon>
        <taxon>Bifidobacterium</taxon>
    </lineage>
</organism>
<dbReference type="InterPro" id="IPR032312">
    <property type="entry name" value="LacZ_4"/>
</dbReference>
<feature type="domain" description="Beta galactosidase small chain/" evidence="9">
    <location>
        <begin position="763"/>
        <end position="1035"/>
    </location>
</feature>
<evidence type="ECO:0000256" key="2">
    <source>
        <dbReference type="ARBA" id="ARBA00007401"/>
    </source>
</evidence>
<evidence type="ECO:0000256" key="7">
    <source>
        <dbReference type="RuleBase" id="RU361154"/>
    </source>
</evidence>
<reference evidence="10 11" key="1">
    <citation type="journal article" date="2014" name="Genome Announc.">
        <title>The Genome Sequence of Bifidobacterium moukalabense DSM 27321 Highlights the Close Phylogenetic Relatedness with the Bifidobacterium dentium Taxon.</title>
        <authorList>
            <person name="Lugli G.A."/>
            <person name="Duranti S."/>
            <person name="Milani C."/>
            <person name="Turroni F."/>
            <person name="Viappiani A."/>
            <person name="Mangifesta M."/>
            <person name="van Sinderen D."/>
            <person name="Ventura M."/>
        </authorList>
    </citation>
    <scope>NUCLEOTIDE SEQUENCE [LARGE SCALE GENOMIC DNA]</scope>
    <source>
        <strain evidence="10 11">DSM 27321</strain>
    </source>
</reference>
<evidence type="ECO:0000256" key="4">
    <source>
        <dbReference type="ARBA" id="ARBA00022801"/>
    </source>
</evidence>
<dbReference type="Gene3D" id="3.20.20.80">
    <property type="entry name" value="Glycosidases"/>
    <property type="match status" value="1"/>
</dbReference>
<evidence type="ECO:0000256" key="6">
    <source>
        <dbReference type="ARBA" id="ARBA00032230"/>
    </source>
</evidence>
<dbReference type="AlphaFoldDB" id="W4NB63"/>
<dbReference type="InterPro" id="IPR006102">
    <property type="entry name" value="Ig-like_GH2"/>
</dbReference>
<dbReference type="Pfam" id="PF16353">
    <property type="entry name" value="LacZ_4"/>
    <property type="match status" value="1"/>
</dbReference>
<dbReference type="Gene3D" id="2.70.98.10">
    <property type="match status" value="1"/>
</dbReference>
<evidence type="ECO:0000259" key="9">
    <source>
        <dbReference type="SMART" id="SM01038"/>
    </source>
</evidence>
<dbReference type="EC" id="3.2.1.23" evidence="3 7"/>
<dbReference type="eggNOG" id="COG3250">
    <property type="taxonomic scope" value="Bacteria"/>
</dbReference>
<dbReference type="GeneID" id="97502758"/>
<dbReference type="InterPro" id="IPR036156">
    <property type="entry name" value="Beta-gal/glucu_dom_sf"/>
</dbReference>
<dbReference type="GO" id="GO:0004565">
    <property type="term" value="F:beta-galactosidase activity"/>
    <property type="evidence" value="ECO:0007669"/>
    <property type="project" value="UniProtKB-EC"/>
</dbReference>
<protein>
    <recommendedName>
        <fullName evidence="3 7">Beta-galactosidase</fullName>
        <ecNumber evidence="3 7">3.2.1.23</ecNumber>
    </recommendedName>
    <alternativeName>
        <fullName evidence="6 7">Lactase</fullName>
    </alternativeName>
</protein>
<keyword evidence="11" id="KW-1185">Reference proteome</keyword>
<dbReference type="EMBL" id="AZMV01000002">
    <property type="protein sequence ID" value="ETY71726.1"/>
    <property type="molecule type" value="Genomic_DNA"/>
</dbReference>
<evidence type="ECO:0000256" key="8">
    <source>
        <dbReference type="SAM" id="MobiDB-lite"/>
    </source>
</evidence>
<dbReference type="InterPro" id="IPR017853">
    <property type="entry name" value="GH"/>
</dbReference>
<keyword evidence="5 7" id="KW-0326">Glycosidase</keyword>
<dbReference type="InterPro" id="IPR008979">
    <property type="entry name" value="Galactose-bd-like_sf"/>
</dbReference>
<dbReference type="InterPro" id="IPR006104">
    <property type="entry name" value="Glyco_hydro_2_N"/>
</dbReference>
<dbReference type="Gene3D" id="2.60.40.10">
    <property type="entry name" value="Immunoglobulins"/>
    <property type="match status" value="2"/>
</dbReference>
<name>W4NB63_9BIFI</name>
<proteinExistence type="inferred from homology"/>
<dbReference type="Gene3D" id="2.60.120.260">
    <property type="entry name" value="Galactose-binding domain-like"/>
    <property type="match status" value="1"/>
</dbReference>
<dbReference type="OrthoDB" id="9762066at2"/>
<sequence length="1037" mass="115857">MSHIFSATEAQESWLTDPTVFAVNRLPAHSSHRCYDHEPLMHEPSGLKQRLDGQWQVKVVDMAEAGFPTGFAQARCAESGFSSIEVPSNLETKGLLKPQYVNVQYPWDGHEDPQQPNVPRHNHVALYRREFTPSASVARAIREGRQVTLTFHAASTAIYVWLNGAFIGYAEDSFTPSEFDVTDAIREGHNTLAVACFEFSSAAWLEDQDFWRLHGLYRSVELTAIPAAHVRDWKIDPDFDAATGNAALAFVASISNADVASKAVATLYDADGAIAWQSERLPVNETITAEAAIANIRPWSAEEPNLYTLGLTLYGTDGAVIEVSRERIGFRHFAIENGVMKLNGRRIVFKGVNRHEFDARRGRAVTEEDMLYDITFFKRHNINAVRTSHYPNQERWYELCDEYGIYMIDETNIETHGSWTAPSDSVTPDTNVPGSKSEWQEACVDRIESMMRRDYNHPAVVIWSLGNESYAGTVFKAMSDFVHANDPLRPVHYEGVFWNREFDGISDMESRMYAKPAEIAEYLESNPKKPYISCEYMHAMGNSVGGMHLYTELERYEQYQGGFIWDYIDQALFQRLPDGTERLTYGGDWDDRPNDYEFSGDGIIFADRTASPKAQEVKQLYANVKIEPDAHGVTIRNENLFISTADYVFTARVLVNGEERWQADYRFDVAAGASGRFDIAFPTADDLMAGRCGEALPNGSIEVTYEVDQRLAGATAWAPAGFELTFGQYVQVITDAANTDATDPVTAIHAHDVTVTDGRWNAGVKAGGREALLSKAQGGLVSFTRDGREMLSRRPSLLTFRPLTDNDRGNASGFDRAQWFAAGRYAKTVGAEIVRNGDTVVGTYTYELAIAQRTKVTARYELSGDGRIHLTLTYPGGIEAASLPAFGMEWMLPVEYSNLRFYGLGPAETYRDRLHGAKLGVFESTAEADNAPYLVPQETGNHEALRWIEVTDRYGHGLRVSQAGEEHFSASLLPYSTLMLEEATHQEELPAPRHMFLRLLAAQMGVGGDDSWGAPVHGRFQLPADRPLTLDVMLELF</sequence>
<dbReference type="SUPFAM" id="SSF74650">
    <property type="entry name" value="Galactose mutarotase-like"/>
    <property type="match status" value="1"/>
</dbReference>
<dbReference type="PATRIC" id="fig|1435051.3.peg.451"/>
<dbReference type="Pfam" id="PF02836">
    <property type="entry name" value="Glyco_hydro_2_C"/>
    <property type="match status" value="1"/>
</dbReference>
<evidence type="ECO:0000313" key="10">
    <source>
        <dbReference type="EMBL" id="ETY71726.1"/>
    </source>
</evidence>
<dbReference type="PANTHER" id="PTHR46323:SF2">
    <property type="entry name" value="BETA-GALACTOSIDASE"/>
    <property type="match status" value="1"/>
</dbReference>
<gene>
    <name evidence="10" type="ORF">BMOU_0463</name>
</gene>
<dbReference type="PROSITE" id="PS00719">
    <property type="entry name" value="GLYCOSYL_HYDROL_F2_1"/>
    <property type="match status" value="1"/>
</dbReference>
<evidence type="ECO:0000256" key="3">
    <source>
        <dbReference type="ARBA" id="ARBA00012756"/>
    </source>
</evidence>
<dbReference type="InterPro" id="IPR023230">
    <property type="entry name" value="Glyco_hydro_2_CS"/>
</dbReference>
<comment type="similarity">
    <text evidence="2 7">Belongs to the glycosyl hydrolase 2 family.</text>
</comment>
<dbReference type="InterPro" id="IPR004199">
    <property type="entry name" value="B-gal_small/dom_5"/>
</dbReference>
<dbReference type="InterPro" id="IPR006101">
    <property type="entry name" value="Glyco_hydro_2"/>
</dbReference>
<dbReference type="GO" id="GO:0005990">
    <property type="term" value="P:lactose catabolic process"/>
    <property type="evidence" value="ECO:0007669"/>
    <property type="project" value="TreeGrafter"/>
</dbReference>